<accession>A0A840P6P8</accession>
<reference evidence="2 3" key="1">
    <citation type="submission" date="2020-08" db="EMBL/GenBank/DDBJ databases">
        <title>Genomic Encyclopedia of Type Strains, Phase IV (KMG-IV): sequencing the most valuable type-strain genomes for metagenomic binning, comparative biology and taxonomic classification.</title>
        <authorList>
            <person name="Goeker M."/>
        </authorList>
    </citation>
    <scope>NUCLEOTIDE SEQUENCE [LARGE SCALE GENOMIC DNA]</scope>
    <source>
        <strain evidence="2 3">DSM 45615</strain>
    </source>
</reference>
<evidence type="ECO:0000259" key="1">
    <source>
        <dbReference type="Pfam" id="PF01636"/>
    </source>
</evidence>
<organism evidence="2 3">
    <name type="scientific">Thermocatellispora tengchongensis</name>
    <dbReference type="NCBI Taxonomy" id="1073253"/>
    <lineage>
        <taxon>Bacteria</taxon>
        <taxon>Bacillati</taxon>
        <taxon>Actinomycetota</taxon>
        <taxon>Actinomycetes</taxon>
        <taxon>Streptosporangiales</taxon>
        <taxon>Streptosporangiaceae</taxon>
        <taxon>Thermocatellispora</taxon>
    </lineage>
</organism>
<evidence type="ECO:0000313" key="2">
    <source>
        <dbReference type="EMBL" id="MBB5132897.1"/>
    </source>
</evidence>
<dbReference type="InterPro" id="IPR002575">
    <property type="entry name" value="Aminoglycoside_PTrfase"/>
</dbReference>
<protein>
    <submittedName>
        <fullName evidence="2">Aminoglycoside phosphotransferase (APT) family kinase protein</fullName>
    </submittedName>
</protein>
<comment type="caution">
    <text evidence="2">The sequence shown here is derived from an EMBL/GenBank/DDBJ whole genome shotgun (WGS) entry which is preliminary data.</text>
</comment>
<dbReference type="Gene3D" id="1.10.510.10">
    <property type="entry name" value="Transferase(Phosphotransferase) domain 1"/>
    <property type="match status" value="1"/>
</dbReference>
<keyword evidence="3" id="KW-1185">Reference proteome</keyword>
<name>A0A840P6P8_9ACTN</name>
<dbReference type="AlphaFoldDB" id="A0A840P6P8"/>
<dbReference type="InterPro" id="IPR011009">
    <property type="entry name" value="Kinase-like_dom_sf"/>
</dbReference>
<dbReference type="Pfam" id="PF01636">
    <property type="entry name" value="APH"/>
    <property type="match status" value="1"/>
</dbReference>
<evidence type="ECO:0000313" key="3">
    <source>
        <dbReference type="Proteomes" id="UP000578449"/>
    </source>
</evidence>
<dbReference type="Proteomes" id="UP000578449">
    <property type="component" value="Unassembled WGS sequence"/>
</dbReference>
<keyword evidence="2" id="KW-0418">Kinase</keyword>
<dbReference type="EMBL" id="JACHGN010000005">
    <property type="protein sequence ID" value="MBB5132897.1"/>
    <property type="molecule type" value="Genomic_DNA"/>
</dbReference>
<gene>
    <name evidence="2" type="ORF">HNP84_002618</name>
</gene>
<feature type="domain" description="Aminoglycoside phosphotransferase" evidence="1">
    <location>
        <begin position="7"/>
        <end position="194"/>
    </location>
</feature>
<sequence length="250" mass="28421">MSRTLAYLADVRKEVAVSRWLAEIDFPAIRALRIEQPCIIADHAVTFWESLTDVEDYGTPADVAELLVKLHELDAPAGALGLKPLDPFSRVERRINSNGWFTPEDDEYLRSRLVKLREAYSGLSFSLSSGVIHGDASVGNVIRDREGHPKLIDLDGVAIGPREWDLVLTALYYERFGWHTREEYEAFAQIYGFDVMAWDGYTVLADIREFLMVTWLSQKAAQDERVAAEVRKRIDDLKSGATGLRNWEPY</sequence>
<dbReference type="SUPFAM" id="SSF56112">
    <property type="entry name" value="Protein kinase-like (PK-like)"/>
    <property type="match status" value="1"/>
</dbReference>
<proteinExistence type="predicted"/>
<dbReference type="GO" id="GO:0016301">
    <property type="term" value="F:kinase activity"/>
    <property type="evidence" value="ECO:0007669"/>
    <property type="project" value="UniProtKB-KW"/>
</dbReference>
<keyword evidence="2" id="KW-0808">Transferase</keyword>